<feature type="compositionally biased region" description="Polar residues" evidence="12">
    <location>
        <begin position="814"/>
        <end position="867"/>
    </location>
</feature>
<dbReference type="InterPro" id="IPR008197">
    <property type="entry name" value="WAP_dom"/>
</dbReference>
<evidence type="ECO:0000256" key="5">
    <source>
        <dbReference type="ARBA" id="ARBA00022729"/>
    </source>
</evidence>
<dbReference type="Gene3D" id="2.60.120.830">
    <property type="match status" value="1"/>
</dbReference>
<feature type="domain" description="BPTI/Kunitz inhibitor" evidence="13">
    <location>
        <begin position="1995"/>
        <end position="2045"/>
    </location>
</feature>
<dbReference type="InterPro" id="IPR000884">
    <property type="entry name" value="TSP1_rpt"/>
</dbReference>
<keyword evidence="3" id="KW-0964">Secreted</keyword>
<dbReference type="PRINTS" id="PR00759">
    <property type="entry name" value="BASICPTASE"/>
</dbReference>
<feature type="compositionally biased region" description="Polar residues" evidence="12">
    <location>
        <begin position="903"/>
        <end position="916"/>
    </location>
</feature>
<feature type="domain" description="WAP" evidence="16">
    <location>
        <begin position="2141"/>
        <end position="2187"/>
    </location>
</feature>
<dbReference type="Pfam" id="PF07679">
    <property type="entry name" value="I-set"/>
    <property type="match status" value="1"/>
</dbReference>
<dbReference type="FunFam" id="2.60.40.10:FF:000107">
    <property type="entry name" value="Myosin, light chain kinase a"/>
    <property type="match status" value="1"/>
</dbReference>
<evidence type="ECO:0000259" key="14">
    <source>
        <dbReference type="PROSITE" id="PS50835"/>
    </source>
</evidence>
<dbReference type="CDD" id="cd00109">
    <property type="entry name" value="Kunitz-type"/>
    <property type="match status" value="7"/>
</dbReference>
<feature type="domain" description="BPTI/Kunitz inhibitor" evidence="13">
    <location>
        <begin position="1922"/>
        <end position="1974"/>
    </location>
</feature>
<reference evidence="17" key="1">
    <citation type="submission" date="2023-10" db="EMBL/GenBank/DDBJ databases">
        <title>Genome assemblies of two species of porcelain crab, Petrolisthes cinctipes and Petrolisthes manimaculis (Anomura: Porcellanidae).</title>
        <authorList>
            <person name="Angst P."/>
        </authorList>
    </citation>
    <scope>NUCLEOTIDE SEQUENCE</scope>
    <source>
        <strain evidence="17">PB745_01</strain>
        <tissue evidence="17">Gill</tissue>
    </source>
</reference>
<dbReference type="PROSITE" id="PS50835">
    <property type="entry name" value="IG_LIKE"/>
    <property type="match status" value="3"/>
</dbReference>
<dbReference type="PRINTS" id="PR01857">
    <property type="entry name" value="ADAMTSFAMILY"/>
</dbReference>
<feature type="domain" description="BPTI/Kunitz inhibitor" evidence="13">
    <location>
        <begin position="1656"/>
        <end position="1706"/>
    </location>
</feature>
<dbReference type="PANTHER" id="PTHR45938:SF11">
    <property type="entry name" value="WAP, KAZAL, IMMUNOGLOBULIN, KUNITZ AND NTR DOMAIN-CONTAINING PROTEIN 2-LIKE"/>
    <property type="match status" value="1"/>
</dbReference>
<dbReference type="EMBL" id="JAWQEG010006241">
    <property type="protein sequence ID" value="KAK3855389.1"/>
    <property type="molecule type" value="Genomic_DNA"/>
</dbReference>
<keyword evidence="10" id="KW-0393">Immunoglobulin domain</keyword>
<evidence type="ECO:0000256" key="12">
    <source>
        <dbReference type="SAM" id="MobiDB-lite"/>
    </source>
</evidence>
<feature type="region of interest" description="Disordered" evidence="12">
    <location>
        <begin position="2419"/>
        <end position="2442"/>
    </location>
</feature>
<dbReference type="PROSITE" id="PS51390">
    <property type="entry name" value="WAP"/>
    <property type="match status" value="1"/>
</dbReference>
<dbReference type="Pfam" id="PF00090">
    <property type="entry name" value="TSP_1"/>
    <property type="match status" value="1"/>
</dbReference>
<dbReference type="GO" id="GO:0048019">
    <property type="term" value="F:receptor antagonist activity"/>
    <property type="evidence" value="ECO:0007669"/>
    <property type="project" value="TreeGrafter"/>
</dbReference>
<name>A0AAE1EKM4_PETCI</name>
<keyword evidence="7" id="KW-0272">Extracellular matrix</keyword>
<feature type="compositionally biased region" description="Basic residues" evidence="12">
    <location>
        <begin position="1025"/>
        <end position="1036"/>
    </location>
</feature>
<dbReference type="PROSITE" id="PS50279">
    <property type="entry name" value="BPTI_KUNITZ_2"/>
    <property type="match status" value="10"/>
</dbReference>
<feature type="compositionally biased region" description="Basic and acidic residues" evidence="12">
    <location>
        <begin position="111"/>
        <end position="123"/>
    </location>
</feature>
<feature type="compositionally biased region" description="Basic residues" evidence="12">
    <location>
        <begin position="48"/>
        <end position="72"/>
    </location>
</feature>
<keyword evidence="5" id="KW-0732">Signal</keyword>
<evidence type="ECO:0000256" key="11">
    <source>
        <dbReference type="PIRSR" id="PIRSR613273-3"/>
    </source>
</evidence>
<dbReference type="InterPro" id="IPR010294">
    <property type="entry name" value="ADAMTS_spacer1"/>
</dbReference>
<dbReference type="InterPro" id="IPR010909">
    <property type="entry name" value="PLAC"/>
</dbReference>
<feature type="disulfide bond" evidence="11">
    <location>
        <begin position="148"/>
        <end position="155"/>
    </location>
</feature>
<dbReference type="FunFam" id="2.20.100.10:FF:000005">
    <property type="entry name" value="ADAM metallopeptidase with thrombospondin type 1 motif 9"/>
    <property type="match status" value="1"/>
</dbReference>
<feature type="domain" description="BPTI/Kunitz inhibitor" evidence="13">
    <location>
        <begin position="1722"/>
        <end position="1772"/>
    </location>
</feature>
<feature type="compositionally biased region" description="Low complexity" evidence="12">
    <location>
        <begin position="917"/>
        <end position="927"/>
    </location>
</feature>
<evidence type="ECO:0000313" key="18">
    <source>
        <dbReference type="Proteomes" id="UP001286313"/>
    </source>
</evidence>
<feature type="compositionally biased region" description="Low complexity" evidence="12">
    <location>
        <begin position="1203"/>
        <end position="1223"/>
    </location>
</feature>
<feature type="disulfide bond" evidence="11">
    <location>
        <begin position="133"/>
        <end position="165"/>
    </location>
</feature>
<dbReference type="SMART" id="SM00131">
    <property type="entry name" value="KU"/>
    <property type="match status" value="10"/>
</dbReference>
<dbReference type="SMART" id="SM00408">
    <property type="entry name" value="IGc2"/>
    <property type="match status" value="3"/>
</dbReference>
<dbReference type="Pfam" id="PF08686">
    <property type="entry name" value="PLAC"/>
    <property type="match status" value="1"/>
</dbReference>
<feature type="region of interest" description="Disordered" evidence="12">
    <location>
        <begin position="1197"/>
        <end position="1223"/>
    </location>
</feature>
<dbReference type="CDD" id="cd00199">
    <property type="entry name" value="WAP"/>
    <property type="match status" value="1"/>
</dbReference>
<proteinExistence type="predicted"/>
<evidence type="ECO:0000259" key="15">
    <source>
        <dbReference type="PROSITE" id="PS50900"/>
    </source>
</evidence>
<dbReference type="InterPro" id="IPR002223">
    <property type="entry name" value="Kunitz_BPTI"/>
</dbReference>
<evidence type="ECO:0000256" key="1">
    <source>
        <dbReference type="ARBA" id="ARBA00004302"/>
    </source>
</evidence>
<evidence type="ECO:0000313" key="17">
    <source>
        <dbReference type="EMBL" id="KAK3855389.1"/>
    </source>
</evidence>
<dbReference type="PROSITE" id="PS00280">
    <property type="entry name" value="BPTI_KUNITZ_1"/>
    <property type="match status" value="6"/>
</dbReference>
<feature type="domain" description="BPTI/Kunitz inhibitor" evidence="13">
    <location>
        <begin position="1476"/>
        <end position="1526"/>
    </location>
</feature>
<dbReference type="CDD" id="cd00096">
    <property type="entry name" value="Ig"/>
    <property type="match status" value="2"/>
</dbReference>
<keyword evidence="6" id="KW-0677">Repeat</keyword>
<dbReference type="GO" id="GO:0005615">
    <property type="term" value="C:extracellular space"/>
    <property type="evidence" value="ECO:0007669"/>
    <property type="project" value="TreeGrafter"/>
</dbReference>
<evidence type="ECO:0000256" key="10">
    <source>
        <dbReference type="ARBA" id="ARBA00023319"/>
    </source>
</evidence>
<dbReference type="SUPFAM" id="SSF57256">
    <property type="entry name" value="Elafin-like"/>
    <property type="match status" value="1"/>
</dbReference>
<feature type="domain" description="BPTI/Kunitz inhibitor" evidence="13">
    <location>
        <begin position="1594"/>
        <end position="1644"/>
    </location>
</feature>
<dbReference type="InterPro" id="IPR020901">
    <property type="entry name" value="Prtase_inh_Kunz-CS"/>
</dbReference>
<dbReference type="SUPFAM" id="SSF57362">
    <property type="entry name" value="BPTI-like"/>
    <property type="match status" value="10"/>
</dbReference>
<organism evidence="17 18">
    <name type="scientific">Petrolisthes cinctipes</name>
    <name type="common">Flat porcelain crab</name>
    <dbReference type="NCBI Taxonomy" id="88211"/>
    <lineage>
        <taxon>Eukaryota</taxon>
        <taxon>Metazoa</taxon>
        <taxon>Ecdysozoa</taxon>
        <taxon>Arthropoda</taxon>
        <taxon>Crustacea</taxon>
        <taxon>Multicrustacea</taxon>
        <taxon>Malacostraca</taxon>
        <taxon>Eumalacostraca</taxon>
        <taxon>Eucarida</taxon>
        <taxon>Decapoda</taxon>
        <taxon>Pleocyemata</taxon>
        <taxon>Anomura</taxon>
        <taxon>Galatheoidea</taxon>
        <taxon>Porcellanidae</taxon>
        <taxon>Petrolisthes</taxon>
    </lineage>
</organism>
<dbReference type="InterPro" id="IPR013273">
    <property type="entry name" value="ADAMTS/ADAMTS-like"/>
</dbReference>
<dbReference type="FunFam" id="4.10.410.10:FF:000005">
    <property type="entry name" value="Pancreatic trypsin inhibitor"/>
    <property type="match status" value="1"/>
</dbReference>
<keyword evidence="8" id="KW-0722">Serine protease inhibitor</keyword>
<dbReference type="PANTHER" id="PTHR45938">
    <property type="entry name" value="ACP24A4-RELATED"/>
    <property type="match status" value="1"/>
</dbReference>
<dbReference type="PROSITE" id="PS50900">
    <property type="entry name" value="PLAC"/>
    <property type="match status" value="1"/>
</dbReference>
<evidence type="ECO:0000256" key="7">
    <source>
        <dbReference type="ARBA" id="ARBA00022869"/>
    </source>
</evidence>
<feature type="region of interest" description="Disordered" evidence="12">
    <location>
        <begin position="881"/>
        <end position="927"/>
    </location>
</feature>
<dbReference type="InterPro" id="IPR036383">
    <property type="entry name" value="TSP1_rpt_sf"/>
</dbReference>
<dbReference type="PROSITE" id="PS50092">
    <property type="entry name" value="TSP1"/>
    <property type="match status" value="5"/>
</dbReference>
<dbReference type="SMART" id="SM00209">
    <property type="entry name" value="TSP1"/>
    <property type="match status" value="7"/>
</dbReference>
<feature type="compositionally biased region" description="Pro residues" evidence="12">
    <location>
        <begin position="2421"/>
        <end position="2431"/>
    </location>
</feature>
<feature type="region of interest" description="Disordered" evidence="12">
    <location>
        <begin position="795"/>
        <end position="867"/>
    </location>
</feature>
<evidence type="ECO:0000256" key="6">
    <source>
        <dbReference type="ARBA" id="ARBA00022737"/>
    </source>
</evidence>
<feature type="compositionally biased region" description="Low complexity" evidence="12">
    <location>
        <begin position="124"/>
        <end position="135"/>
    </location>
</feature>
<keyword evidence="7" id="KW-0084">Basement membrane</keyword>
<dbReference type="InterPro" id="IPR013783">
    <property type="entry name" value="Ig-like_fold"/>
</dbReference>
<dbReference type="Pfam" id="PF05986">
    <property type="entry name" value="ADAMTS_spacer1"/>
    <property type="match status" value="1"/>
</dbReference>
<feature type="compositionally biased region" description="Acidic residues" evidence="12">
    <location>
        <begin position="795"/>
        <end position="812"/>
    </location>
</feature>
<feature type="domain" description="PLAC" evidence="15">
    <location>
        <begin position="2567"/>
        <end position="2606"/>
    </location>
</feature>
<feature type="domain" description="Ig-like" evidence="14">
    <location>
        <begin position="2305"/>
        <end position="2397"/>
    </location>
</feature>
<dbReference type="Gene3D" id="2.60.40.10">
    <property type="entry name" value="Immunoglobulins"/>
    <property type="match status" value="3"/>
</dbReference>
<dbReference type="InterPro" id="IPR013098">
    <property type="entry name" value="Ig_I-set"/>
</dbReference>
<evidence type="ECO:0000256" key="8">
    <source>
        <dbReference type="ARBA" id="ARBA00022900"/>
    </source>
</evidence>
<dbReference type="InterPro" id="IPR003599">
    <property type="entry name" value="Ig_sub"/>
</dbReference>
<dbReference type="SUPFAM" id="SSF82895">
    <property type="entry name" value="TSP-1 type 1 repeat"/>
    <property type="match status" value="7"/>
</dbReference>
<feature type="domain" description="BPTI/Kunitz inhibitor" evidence="13">
    <location>
        <begin position="1779"/>
        <end position="1829"/>
    </location>
</feature>
<dbReference type="Pfam" id="PF00014">
    <property type="entry name" value="Kunitz_BPTI"/>
    <property type="match status" value="10"/>
</dbReference>
<dbReference type="Gene3D" id="4.10.410.10">
    <property type="entry name" value="Pancreatic trypsin inhibitor Kunitz domain"/>
    <property type="match status" value="10"/>
</dbReference>
<dbReference type="SMART" id="SM00409">
    <property type="entry name" value="IG"/>
    <property type="match status" value="3"/>
</dbReference>
<dbReference type="GO" id="GO:0004867">
    <property type="term" value="F:serine-type endopeptidase inhibitor activity"/>
    <property type="evidence" value="ECO:0007669"/>
    <property type="project" value="UniProtKB-KW"/>
</dbReference>
<feature type="region of interest" description="Disordered" evidence="12">
    <location>
        <begin position="966"/>
        <end position="988"/>
    </location>
</feature>
<dbReference type="SMART" id="SM00406">
    <property type="entry name" value="IGv"/>
    <property type="match status" value="2"/>
</dbReference>
<evidence type="ECO:0000256" key="9">
    <source>
        <dbReference type="ARBA" id="ARBA00023157"/>
    </source>
</evidence>
<dbReference type="GO" id="GO:0050431">
    <property type="term" value="F:transforming growth factor beta binding"/>
    <property type="evidence" value="ECO:0007669"/>
    <property type="project" value="TreeGrafter"/>
</dbReference>
<dbReference type="SMART" id="SM00217">
    <property type="entry name" value="WAP"/>
    <property type="match status" value="1"/>
</dbReference>
<gene>
    <name evidence="17" type="ORF">Pcinc_038209</name>
</gene>
<feature type="domain" description="BPTI/Kunitz inhibitor" evidence="13">
    <location>
        <begin position="1863"/>
        <end position="1913"/>
    </location>
</feature>
<dbReference type="Pfam" id="PF13927">
    <property type="entry name" value="Ig_3"/>
    <property type="match status" value="2"/>
</dbReference>
<dbReference type="Pfam" id="PF19030">
    <property type="entry name" value="TSP1_ADAMTS"/>
    <property type="match status" value="5"/>
</dbReference>
<dbReference type="InterPro" id="IPR036179">
    <property type="entry name" value="Ig-like_dom_sf"/>
</dbReference>
<feature type="region of interest" description="Disordered" evidence="12">
    <location>
        <begin position="48"/>
        <end position="135"/>
    </location>
</feature>
<evidence type="ECO:0000256" key="3">
    <source>
        <dbReference type="ARBA" id="ARBA00022525"/>
    </source>
</evidence>
<evidence type="ECO:0000256" key="2">
    <source>
        <dbReference type="ARBA" id="ARBA00022473"/>
    </source>
</evidence>
<dbReference type="Proteomes" id="UP001286313">
    <property type="component" value="Unassembled WGS sequence"/>
</dbReference>
<dbReference type="InterPro" id="IPR007110">
    <property type="entry name" value="Ig-like_dom"/>
</dbReference>
<evidence type="ECO:0000259" key="16">
    <source>
        <dbReference type="PROSITE" id="PS51390"/>
    </source>
</evidence>
<dbReference type="GO" id="GO:0030198">
    <property type="term" value="P:extracellular matrix organization"/>
    <property type="evidence" value="ECO:0007669"/>
    <property type="project" value="InterPro"/>
</dbReference>
<dbReference type="InterPro" id="IPR013106">
    <property type="entry name" value="Ig_V-set"/>
</dbReference>
<keyword evidence="2" id="KW-0217">Developmental protein</keyword>
<keyword evidence="4" id="KW-0646">Protease inhibitor</keyword>
<feature type="domain" description="BPTI/Kunitz inhibitor" evidence="13">
    <location>
        <begin position="1535"/>
        <end position="1585"/>
    </location>
</feature>
<evidence type="ECO:0000256" key="4">
    <source>
        <dbReference type="ARBA" id="ARBA00022690"/>
    </source>
</evidence>
<feature type="compositionally biased region" description="Basic and acidic residues" evidence="12">
    <location>
        <begin position="82"/>
        <end position="99"/>
    </location>
</feature>
<dbReference type="FunFam" id="2.60.120.830:FF:000001">
    <property type="entry name" value="A disintegrin and metalloproteinase with thrombospondin motifs 1"/>
    <property type="match status" value="1"/>
</dbReference>
<keyword evidence="9 11" id="KW-1015">Disulfide bond</keyword>
<feature type="domain" description="Ig-like" evidence="14">
    <location>
        <begin position="2475"/>
        <end position="2561"/>
    </location>
</feature>
<dbReference type="InterPro" id="IPR003598">
    <property type="entry name" value="Ig_sub2"/>
</dbReference>
<dbReference type="InterPro" id="IPR036880">
    <property type="entry name" value="Kunitz_BPTI_sf"/>
</dbReference>
<dbReference type="Gene3D" id="2.20.100.10">
    <property type="entry name" value="Thrombospondin type-1 (TSP1) repeat"/>
    <property type="match status" value="5"/>
</dbReference>
<feature type="compositionally biased region" description="Low complexity" evidence="12">
    <location>
        <begin position="881"/>
        <end position="896"/>
    </location>
</feature>
<sequence length="2628" mass="289862">MEMEKDIRPTTTTILKGEMWCWRTVIFSILLAAILVECLGEVSLHPHHHRRHQNNHHHRRRHQHNIRQHSRRIPILEDPEEQEAREQAVQRAWSRDKRQQYFGGQSGQQGERGRSREEPERGPWGEWSGPSPCSRSCGGGVNYRSRSCLGSAEECTGRTRKYESCNIESCPEGSLDYRTEQCQRHNSVPFEGKYYRWVPYSDAPNKCELNCQPVEQSWVPHLKAPNKCELNCQPEGERFYYRHAMKVVDGTRCHDEGFDICVDGKCMPVGCDRVLGSSSREDKCRVCGGDGSTCNTVTGDFMQRTLTVGYNDIILVPAGATNIYVEEMRATNNYIAVRNQTGHFYLNGNWRIDFPKARHFAGTTFHYERKATGIEIFAPEILRAQGPTTEPLHIVLLYQETNLGISYEYSVPKEVTQAEAETYDWIFGTYNECSVECGGGHMTRNVTCARTSDFQTVAENLCDPRLQPESNKTCNDRACPARWQEGEWTPCTSSCGTPGWQFRHVYCGQTFSEGRLSVVDESMCMYELGPRPSTVQECNRDATCATWHVGDWAPCNKLCGVGRQFRKVTCHVMESGQTRVLEDDACSEEKPDTEKPCERIPCTGVDWVSSDWSGCGSGCGLTNETRSALCVSQKGKVVEDEYCSQTRKPQTSQPCVDATECEFRWYASEWSACSVDCGEGVQTRDVLCGVWKSGSVNSVEDVNCDSEKRFSESQPCNGTENCDGKWFAGPWSECDKECGGGTEHRKIFCYMGTKLATAAQCDGNIIPYSIDSCNNHPCSNDEVLGEDSDIVSEDEECDYEEESDDTMTEAPDDITSTSKATTGFTGSNTPDGLFTTSLDGHTKDASSTQDFLNDGTSTPDGSLSTSFGQTTLEDLIYGTSTHDSSLSTSHDQTTSDVLDDGTATPQDGLSSTSYKPTTSDTSDFTSDNVRTTLDSLTVSVDNPIGSTDGDMMTTALQEEELWTATSDVTQSDEATEEGSGWSPTGGYGTGLMGWLGSTLGLTSEDLTTTAEEETSTVAEVLKRKEDKKKKKRRKCQPKTPPPQKDCKESDFGCCQDGVTLASGPFQKGCPRIETCEDTPHGCCPDKLTPADGAEGKGCPGMGVCENSLFGCCKDGVTEATGPDDEGCEDLLPYDCSSTEFGCCPDGVSAAIGSNFAGCQDLECEGSGPCDSCEDTPHGCCPDGFTAAQGDNFMGCPEPEDETTTTSYPSLEPLTTTTSTTSTTTTPIDLLEDCAYSNYGCCPDGYTAAHGPDNVGCCLASAFGCCPDHITESQGPNMQGCGCEFSAYGCCPDNQTVARGANNAGCGCQYTEFGCCPDSHTPAAGKDYSGCACNTYPHGCCFDGVSIAKGPDREGCGCAYEEFGCCEDERTPATGPNFEGCGCEASKFGCCPDGVTPATSKFFDGCEEESPVVPGEVCGHEKDRGSCTNFTVKWFFDMEYGGCARFWYGGCGGNLNKFDSVEECTSACVEPEGMEACHLPRVKGPCSGSVPAWYHDTETSSCKSFVYGDCLGNNNRFTSKDECEKLCVIPQVTDVCLLELLPGPCRGNYSRWHYDQTTGNCHPFTYGGCKGNGNNFLTENECMQQCVRGRSKDLCTLPKASGLCDETLPRWYYDYSEARCMPFYYTGCDGNVNRFITRGECEGVCPGDIKAPAEEVCSLPSAPGDCDNYETRWYYDAVQGSCNTFVYGGCGGNDNNFASASKCENYCSHKGIIEEEEFHLESCFLEQDQGKCGDLQAYWYYNSSNGVCNQFLFGGCGGNENRFKSRQICENKCGEAVDICQLPRVVGRCGGSFRQYYYDSSSDQCYEFDYGGCEGNKNSFDTLHHCQQRCKRTQDVLTTTESPYYPDIDNTIPESIDGDERDVCQLPVSIGRCRAAIPQWYYDANEGRCVGFSYGGCEGNANRFSSVEQCERRCGRYRDQDVCKLRFSPGPCNEQIHKWYHDPYDYERSCKPFSYGGCEGNGNRFSTERECEAECVYHDTILPEGTNTEETNTLICENKVDPGPCAERYKRWHFSKEHGKCEVFLYSGCGGNRNRFKKFSTCTEFCTAAIDKYRGLVSTDAPQEVTLPVVDQDTCRDALLACQVLQCPYGVQRRVDESGCDQCSCYDPCTQVSCSNGTQCAIELIRSITNPGQSEYQAFCREVNKPGRCPKTSGQTYDCEDECSNDAECYDDNKCCYDGCGYSCLAPQREDAEAGYTNPPLVTTPEQGPGQPARIVEFNDNVSSEENDVVELKCVARGQPQPTITWYRGEYQIDTESGSSRFRVLPTGSLQIVNTEQSDAGNYVCEANNGVGNPDRRTAEFVITEPTLREAAVVPWNPPEPVATLGSPAVLYCRAVGWPRPQVTWWRGNDMVPFSLDHYEQHRDGSLTIRVVKIRNLGPYTCQVYNGKGRATSDTIILRAYGPLFNTLVRDQQFLKYLVSPPKAPPTTPPPTSTTAFPAIRPDQRPYRPPYLLESTISTSATTLAPTTTTRAYIVPVSARIQLNSTEFMPSSSIYLPCEVRGFPTPVTTWYKEDQEIQVSEKFKIEDDQTLVISDAETDDSGLYKCQVKNQFGTDDSTVTITVRGVYVHPLCTDNPFFAKCSLIVQAQYCTNRYYARFCCRSCTLAGQLPSMGPHLKIPATDTDSSKRK</sequence>
<feature type="region of interest" description="Disordered" evidence="12">
    <location>
        <begin position="1022"/>
        <end position="1048"/>
    </location>
</feature>
<comment type="caution">
    <text evidence="17">The sequence shown here is derived from an EMBL/GenBank/DDBJ whole genome shotgun (WGS) entry which is preliminary data.</text>
</comment>
<feature type="domain" description="Ig-like" evidence="14">
    <location>
        <begin position="2198"/>
        <end position="2303"/>
    </location>
</feature>
<feature type="disulfide bond" evidence="11">
    <location>
        <begin position="137"/>
        <end position="170"/>
    </location>
</feature>
<keyword evidence="18" id="KW-1185">Reference proteome</keyword>
<dbReference type="InterPro" id="IPR036645">
    <property type="entry name" value="Elafin-like_sf"/>
</dbReference>
<feature type="domain" description="BPTI/Kunitz inhibitor" evidence="13">
    <location>
        <begin position="1417"/>
        <end position="1467"/>
    </location>
</feature>
<evidence type="ECO:0008006" key="19">
    <source>
        <dbReference type="Google" id="ProtNLM"/>
    </source>
</evidence>
<dbReference type="CDD" id="cd22639">
    <property type="entry name" value="Kunitz_papilin_lacunin-like"/>
    <property type="match status" value="1"/>
</dbReference>
<dbReference type="SUPFAM" id="SSF48726">
    <property type="entry name" value="Immunoglobulin"/>
    <property type="match status" value="3"/>
</dbReference>
<dbReference type="FunFam" id="4.10.410.10:FF:000020">
    <property type="entry name" value="Collagen, type VI, alpha 3"/>
    <property type="match status" value="4"/>
</dbReference>
<protein>
    <recommendedName>
        <fullName evidence="19">Papilin</fullName>
    </recommendedName>
</protein>
<accession>A0AAE1EKM4</accession>
<evidence type="ECO:0000259" key="13">
    <source>
        <dbReference type="PROSITE" id="PS50279"/>
    </source>
</evidence>
<dbReference type="Pfam" id="PF00095">
    <property type="entry name" value="WAP"/>
    <property type="match status" value="1"/>
</dbReference>
<comment type="subcellular location">
    <subcellularLocation>
        <location evidence="1">Secreted</location>
        <location evidence="1">Extracellular space</location>
        <location evidence="1">Extracellular matrix</location>
        <location evidence="1">Basement membrane</location>
    </subcellularLocation>
</comment>
<dbReference type="GO" id="GO:0005604">
    <property type="term" value="C:basement membrane"/>
    <property type="evidence" value="ECO:0007669"/>
    <property type="project" value="UniProtKB-SubCell"/>
</dbReference>